<dbReference type="EMBL" id="LGIA01000160">
    <property type="protein sequence ID" value="KOH44536.1"/>
    <property type="molecule type" value="Genomic_DNA"/>
</dbReference>
<protein>
    <submittedName>
        <fullName evidence="2">CHRD domain protein</fullName>
    </submittedName>
</protein>
<evidence type="ECO:0000313" key="3">
    <source>
        <dbReference type="Proteomes" id="UP000036958"/>
    </source>
</evidence>
<comment type="caution">
    <text evidence="2">The sequence shown here is derived from an EMBL/GenBank/DDBJ whole genome shotgun (WGS) entry which is preliminary data.</text>
</comment>
<reference evidence="3" key="1">
    <citation type="submission" date="2015-07" db="EMBL/GenBank/DDBJ databases">
        <title>Genome sequencing of Sunxiuqinia dokdonensis strain SK.</title>
        <authorList>
            <person name="Ahn S."/>
            <person name="Kim B.-C."/>
        </authorList>
    </citation>
    <scope>NUCLEOTIDE SEQUENCE [LARGE SCALE GENOMIC DNA]</scope>
    <source>
        <strain evidence="3">SK</strain>
    </source>
</reference>
<dbReference type="STRING" id="1409788.NC99_26150"/>
<dbReference type="PROSITE" id="PS51257">
    <property type="entry name" value="PROKAR_LIPOPROTEIN"/>
    <property type="match status" value="1"/>
</dbReference>
<name>A0A0L8V7W1_9BACT</name>
<gene>
    <name evidence="2" type="ORF">NC99_26150</name>
</gene>
<dbReference type="Proteomes" id="UP000036958">
    <property type="component" value="Unassembled WGS sequence"/>
</dbReference>
<evidence type="ECO:0000313" key="2">
    <source>
        <dbReference type="EMBL" id="KOH44536.1"/>
    </source>
</evidence>
<feature type="domain" description="CHRD" evidence="1">
    <location>
        <begin position="41"/>
        <end position="180"/>
    </location>
</feature>
<dbReference type="PROSITE" id="PS50933">
    <property type="entry name" value="CHRD"/>
    <property type="match status" value="1"/>
</dbReference>
<dbReference type="Pfam" id="PF07452">
    <property type="entry name" value="CHRD"/>
    <property type="match status" value="1"/>
</dbReference>
<dbReference type="InterPro" id="IPR010895">
    <property type="entry name" value="CHRD"/>
</dbReference>
<sequence length="180" mass="19293">MNKVYLFFLALSLVFTSSCEKTELQDDFQTDVELKSAQMKITRNFRAHLSSDQEVPPVESMATGQATFQLSKDGETLSYKLIVANIEDVLMAHIHMGPAGQNGGVVAWLYPAGTPPILIPGTTNGILAEGEITAGDLVGALAGGELKDLLDQMAWGNTYVNVHTSMYTGGEIRGQISGGK</sequence>
<proteinExistence type="predicted"/>
<dbReference type="SMART" id="SM00754">
    <property type="entry name" value="CHRD"/>
    <property type="match status" value="1"/>
</dbReference>
<organism evidence="2 3">
    <name type="scientific">Sunxiuqinia dokdonensis</name>
    <dbReference type="NCBI Taxonomy" id="1409788"/>
    <lineage>
        <taxon>Bacteria</taxon>
        <taxon>Pseudomonadati</taxon>
        <taxon>Bacteroidota</taxon>
        <taxon>Bacteroidia</taxon>
        <taxon>Marinilabiliales</taxon>
        <taxon>Prolixibacteraceae</taxon>
        <taxon>Sunxiuqinia</taxon>
    </lineage>
</organism>
<dbReference type="RefSeq" id="WP_204374982.1">
    <property type="nucleotide sequence ID" value="NZ_LGIA01000160.1"/>
</dbReference>
<keyword evidence="3" id="KW-1185">Reference proteome</keyword>
<accession>A0A0L8V7W1</accession>
<dbReference type="AlphaFoldDB" id="A0A0L8V7W1"/>
<evidence type="ECO:0000259" key="1">
    <source>
        <dbReference type="PROSITE" id="PS50933"/>
    </source>
</evidence>